<dbReference type="InterPro" id="IPR057433">
    <property type="entry name" value="LMF1/2_C"/>
</dbReference>
<gene>
    <name evidence="10" type="ORF">JW613_34885</name>
</gene>
<proteinExistence type="inferred from homology"/>
<dbReference type="RefSeq" id="WP_209215207.1">
    <property type="nucleotide sequence ID" value="NZ_JAFFZM010000042.1"/>
</dbReference>
<evidence type="ECO:0000313" key="10">
    <source>
        <dbReference type="EMBL" id="MBO8203429.1"/>
    </source>
</evidence>
<comment type="subcellular location">
    <subcellularLocation>
        <location evidence="1">Endoplasmic reticulum membrane</location>
        <topology evidence="1">Multi-pass membrane protein</topology>
    </subcellularLocation>
</comment>
<dbReference type="EMBL" id="JAFFZM010000042">
    <property type="protein sequence ID" value="MBO8203429.1"/>
    <property type="molecule type" value="Genomic_DNA"/>
</dbReference>
<keyword evidence="5 7" id="KW-1133">Transmembrane helix</keyword>
<evidence type="ECO:0000256" key="7">
    <source>
        <dbReference type="SAM" id="Phobius"/>
    </source>
</evidence>
<evidence type="ECO:0000313" key="11">
    <source>
        <dbReference type="Proteomes" id="UP000721954"/>
    </source>
</evidence>
<feature type="transmembrane region" description="Helical" evidence="7">
    <location>
        <begin position="78"/>
        <end position="98"/>
    </location>
</feature>
<feature type="domain" description="Lipase maturation factor 1/2 C-terminal" evidence="9">
    <location>
        <begin position="330"/>
        <end position="470"/>
    </location>
</feature>
<comment type="similarity">
    <text evidence="2">Belongs to the lipase maturation factor family.</text>
</comment>
<keyword evidence="3 7" id="KW-0812">Transmembrane</keyword>
<keyword evidence="4" id="KW-0256">Endoplasmic reticulum</keyword>
<dbReference type="GeneID" id="96263810"/>
<name>A0ABS3Y6Z8_9ACTN</name>
<accession>A0ABS3Y6Z8</accession>
<dbReference type="Pfam" id="PF25179">
    <property type="entry name" value="LMF1_C"/>
    <property type="match status" value="1"/>
</dbReference>
<evidence type="ECO:0000256" key="2">
    <source>
        <dbReference type="ARBA" id="ARBA00005512"/>
    </source>
</evidence>
<protein>
    <submittedName>
        <fullName evidence="10">Lipase maturation factor family protein</fullName>
    </submittedName>
</protein>
<dbReference type="PANTHER" id="PTHR14463:SF10">
    <property type="entry name" value="LIPASE MATURATION FACTOR 1"/>
    <property type="match status" value="1"/>
</dbReference>
<evidence type="ECO:0000259" key="9">
    <source>
        <dbReference type="Pfam" id="PF25179"/>
    </source>
</evidence>
<dbReference type="PANTHER" id="PTHR14463">
    <property type="entry name" value="LIPASE MATURATION FACTOR"/>
    <property type="match status" value="1"/>
</dbReference>
<dbReference type="InterPro" id="IPR009613">
    <property type="entry name" value="LMF"/>
</dbReference>
<comment type="caution">
    <text evidence="10">The sequence shown here is derived from an EMBL/GenBank/DDBJ whole genome shotgun (WGS) entry which is preliminary data.</text>
</comment>
<reference evidence="10 11" key="1">
    <citation type="submission" date="2021-02" db="EMBL/GenBank/DDBJ databases">
        <title>Streptomyces spirodelae sp. nov., isolated from duckweed.</title>
        <authorList>
            <person name="Saimee Y."/>
            <person name="Duangmal K."/>
        </authorList>
    </citation>
    <scope>NUCLEOTIDE SEQUENCE [LARGE SCALE GENOMIC DNA]</scope>
    <source>
        <strain evidence="10 11">DSM 42105</strain>
    </source>
</reference>
<evidence type="ECO:0000256" key="5">
    <source>
        <dbReference type="ARBA" id="ARBA00022989"/>
    </source>
</evidence>
<evidence type="ECO:0000259" key="8">
    <source>
        <dbReference type="Pfam" id="PF06762"/>
    </source>
</evidence>
<feature type="transmembrane region" description="Helical" evidence="7">
    <location>
        <begin position="104"/>
        <end position="123"/>
    </location>
</feature>
<dbReference type="Pfam" id="PF06762">
    <property type="entry name" value="LMF1"/>
    <property type="match status" value="1"/>
</dbReference>
<dbReference type="InterPro" id="IPR057434">
    <property type="entry name" value="LMF1/2_N"/>
</dbReference>
<evidence type="ECO:0000256" key="4">
    <source>
        <dbReference type="ARBA" id="ARBA00022824"/>
    </source>
</evidence>
<dbReference type="Proteomes" id="UP000721954">
    <property type="component" value="Unassembled WGS sequence"/>
</dbReference>
<feature type="transmembrane region" description="Helical" evidence="7">
    <location>
        <begin position="262"/>
        <end position="279"/>
    </location>
</feature>
<feature type="transmembrane region" description="Helical" evidence="7">
    <location>
        <begin position="22"/>
        <end position="40"/>
    </location>
</feature>
<evidence type="ECO:0000256" key="1">
    <source>
        <dbReference type="ARBA" id="ARBA00004477"/>
    </source>
</evidence>
<organism evidence="10 11">
    <name type="scientific">Streptomyces smyrnaeus</name>
    <dbReference type="NCBI Taxonomy" id="1387713"/>
    <lineage>
        <taxon>Bacteria</taxon>
        <taxon>Bacillati</taxon>
        <taxon>Actinomycetota</taxon>
        <taxon>Actinomycetes</taxon>
        <taxon>Kitasatosporales</taxon>
        <taxon>Streptomycetaceae</taxon>
        <taxon>Streptomyces</taxon>
    </lineage>
</organism>
<evidence type="ECO:0000256" key="3">
    <source>
        <dbReference type="ARBA" id="ARBA00022692"/>
    </source>
</evidence>
<feature type="transmembrane region" description="Helical" evidence="7">
    <location>
        <begin position="291"/>
        <end position="311"/>
    </location>
</feature>
<feature type="transmembrane region" description="Helical" evidence="7">
    <location>
        <begin position="135"/>
        <end position="161"/>
    </location>
</feature>
<sequence length="484" mass="55373">MAAMEWFTPWFSAPGYEMGRLILQRALAAVYLVAFFSAAMQFRALLGDRGLVPAAAFVRRVSFRASPSLFHWRCDDRVTGACAWAGVVLAAAVVAGAADAVPLWASMVMWALLWILYLSFVNVGQIFYSFGWESLLLEAGFLAIFLGNAETAPPVLTLWLMRWLLFRVEFGAGLIKWRGDECWRKLTCLYYHHETQPMPGPLSWYFHHLPKRLHRVEVAANHVAQLIVPFGLFCPQPVATVAAGLIIVTQLWLVLSGNFSWLNWLTIVLAFAAVDTSALTGTPSYGPTPLWFAVVVCVATTLIVVLSYWPARNLLSRTQQMNRSFNPLHLVNTYGAFGSVTRVRQEIVIEGTDEDRITPDTVWREYEFKGKPGNVHRLPRQFAPYHLRLDWQMWFAALSPAYTRGWFEPFISRLLDNDRATLRLLHTNPFPEQPPTHVRALLYRYRFTTREERRETGAWWHRTFVREFLPPVALSGERGDRRPR</sequence>
<keyword evidence="6 7" id="KW-0472">Membrane</keyword>
<keyword evidence="11" id="KW-1185">Reference proteome</keyword>
<evidence type="ECO:0000256" key="6">
    <source>
        <dbReference type="ARBA" id="ARBA00023136"/>
    </source>
</evidence>
<feature type="domain" description="Lipase maturation factor 1/2 N-terminal" evidence="8">
    <location>
        <begin position="128"/>
        <end position="279"/>
    </location>
</feature>